<keyword evidence="5" id="KW-1185">Reference proteome</keyword>
<keyword evidence="1 4" id="KW-0808">Transferase</keyword>
<dbReference type="EMBL" id="JBHUKR010000011">
    <property type="protein sequence ID" value="MFD2419561.1"/>
    <property type="molecule type" value="Genomic_DNA"/>
</dbReference>
<name>A0ABW5G045_9PSEU</name>
<reference evidence="5" key="1">
    <citation type="journal article" date="2019" name="Int. J. Syst. Evol. Microbiol.">
        <title>The Global Catalogue of Microorganisms (GCM) 10K type strain sequencing project: providing services to taxonomists for standard genome sequencing and annotation.</title>
        <authorList>
            <consortium name="The Broad Institute Genomics Platform"/>
            <consortium name="The Broad Institute Genome Sequencing Center for Infectious Disease"/>
            <person name="Wu L."/>
            <person name="Ma J."/>
        </authorList>
    </citation>
    <scope>NUCLEOTIDE SEQUENCE [LARGE SCALE GENOMIC DNA]</scope>
    <source>
        <strain evidence="5">CGMCC 4.7645</strain>
    </source>
</reference>
<dbReference type="PROSITE" id="PS51186">
    <property type="entry name" value="GNAT"/>
    <property type="match status" value="1"/>
</dbReference>
<dbReference type="Pfam" id="PF00583">
    <property type="entry name" value="Acetyltransf_1"/>
    <property type="match status" value="1"/>
</dbReference>
<comment type="caution">
    <text evidence="4">The sequence shown here is derived from an EMBL/GenBank/DDBJ whole genome shotgun (WGS) entry which is preliminary data.</text>
</comment>
<evidence type="ECO:0000259" key="3">
    <source>
        <dbReference type="PROSITE" id="PS51186"/>
    </source>
</evidence>
<evidence type="ECO:0000313" key="4">
    <source>
        <dbReference type="EMBL" id="MFD2419561.1"/>
    </source>
</evidence>
<protein>
    <submittedName>
        <fullName evidence="4">GNAT family N-acetyltransferase</fullName>
        <ecNumber evidence="4">2.3.-.-</ecNumber>
    </submittedName>
</protein>
<dbReference type="InterPro" id="IPR050832">
    <property type="entry name" value="Bact_Acetyltransf"/>
</dbReference>
<organism evidence="4 5">
    <name type="scientific">Amycolatopsis pigmentata</name>
    <dbReference type="NCBI Taxonomy" id="450801"/>
    <lineage>
        <taxon>Bacteria</taxon>
        <taxon>Bacillati</taxon>
        <taxon>Actinomycetota</taxon>
        <taxon>Actinomycetes</taxon>
        <taxon>Pseudonocardiales</taxon>
        <taxon>Pseudonocardiaceae</taxon>
        <taxon>Amycolatopsis</taxon>
    </lineage>
</organism>
<evidence type="ECO:0000256" key="2">
    <source>
        <dbReference type="ARBA" id="ARBA00023315"/>
    </source>
</evidence>
<dbReference type="Proteomes" id="UP001597417">
    <property type="component" value="Unassembled WGS sequence"/>
</dbReference>
<dbReference type="GO" id="GO:0016746">
    <property type="term" value="F:acyltransferase activity"/>
    <property type="evidence" value="ECO:0007669"/>
    <property type="project" value="UniProtKB-KW"/>
</dbReference>
<dbReference type="Gene3D" id="3.40.630.30">
    <property type="match status" value="1"/>
</dbReference>
<dbReference type="EC" id="2.3.-.-" evidence="4"/>
<dbReference type="InterPro" id="IPR000182">
    <property type="entry name" value="GNAT_dom"/>
</dbReference>
<dbReference type="RefSeq" id="WP_378267539.1">
    <property type="nucleotide sequence ID" value="NZ_JBHUKR010000011.1"/>
</dbReference>
<sequence length="160" mass="17701">MWTIASQSPDDPDAATTIRDYIGEVWSRYYGRPAAPHDIDAVLVKEPADDLVPPGGTFLLARNERDGTVAGCAGVRLLDPRTAELTKLFVYPAARRWGCATRLLRAAEDAARALGAHIVRLHTRRDLVEARRFYAARGYADAEPYLTGPLVDYSFAKTLR</sequence>
<accession>A0ABW5G045</accession>
<gene>
    <name evidence="4" type="ORF">ACFSXZ_24845</name>
</gene>
<dbReference type="PANTHER" id="PTHR43877">
    <property type="entry name" value="AMINOALKYLPHOSPHONATE N-ACETYLTRANSFERASE-RELATED-RELATED"/>
    <property type="match status" value="1"/>
</dbReference>
<feature type="domain" description="N-acetyltransferase" evidence="3">
    <location>
        <begin position="16"/>
        <end position="160"/>
    </location>
</feature>
<dbReference type="PANTHER" id="PTHR43877:SF2">
    <property type="entry name" value="AMINOALKYLPHOSPHONATE N-ACETYLTRANSFERASE-RELATED"/>
    <property type="match status" value="1"/>
</dbReference>
<proteinExistence type="predicted"/>
<keyword evidence="2 4" id="KW-0012">Acyltransferase</keyword>
<dbReference type="InterPro" id="IPR016181">
    <property type="entry name" value="Acyl_CoA_acyltransferase"/>
</dbReference>
<dbReference type="SUPFAM" id="SSF55729">
    <property type="entry name" value="Acyl-CoA N-acyltransferases (Nat)"/>
    <property type="match status" value="1"/>
</dbReference>
<evidence type="ECO:0000256" key="1">
    <source>
        <dbReference type="ARBA" id="ARBA00022679"/>
    </source>
</evidence>
<evidence type="ECO:0000313" key="5">
    <source>
        <dbReference type="Proteomes" id="UP001597417"/>
    </source>
</evidence>
<dbReference type="CDD" id="cd04301">
    <property type="entry name" value="NAT_SF"/>
    <property type="match status" value="1"/>
</dbReference>